<dbReference type="Proteomes" id="UP000243679">
    <property type="component" value="Chromosome"/>
</dbReference>
<evidence type="ECO:0000256" key="1">
    <source>
        <dbReference type="ARBA" id="ARBA00005125"/>
    </source>
</evidence>
<evidence type="ECO:0000313" key="5">
    <source>
        <dbReference type="Proteomes" id="UP000243679"/>
    </source>
</evidence>
<dbReference type="OrthoDB" id="9803010at2"/>
<comment type="similarity">
    <text evidence="2">Belongs to the NAD(P)-dependent epimerase/dehydratase family.</text>
</comment>
<sequence length="313" mass="34227">MDTYLVTGAAGFIGSHSVDYLLATGHKVIGIDNFYTGNIKNLDQALRSSEFQFLELDVTDEHGLAALFSAHKFAGVLHLAALVSVPESFSKPALNFKTNIAATDTVARLCIDNQCPRIVFASSAAVYGNSEILPNVETARPNPQSPYAAAKLSSEILLLTYTKSYPLEAVCFRYFNVYGPRQDPNSPYSGVLSIFAKNFQEGSPVTVYGDGEQTRDFIYVQDVARANCNALTAKRISSNYYNLCTNQAISLNQVLTLLHQYYPNVTPAQYIASRVGDIRHSRGDASRLQETFGISAQVPFDKGLKKLLAAKSP</sequence>
<reference evidence="4 5" key="1">
    <citation type="journal article" date="2017" name="ISME J.">
        <title>An acid-tolerant ammonia-oxidizing ?-proteobacterium from soil.</title>
        <authorList>
            <person name="Hayatsu M."/>
            <person name="Tago K."/>
            <person name="Uchiyama I."/>
            <person name="Toyoda A."/>
            <person name="Wang Y."/>
            <person name="Shimomura Y."/>
            <person name="Okubo T."/>
            <person name="Kurisu F."/>
            <person name="Hirono Y."/>
            <person name="Nonaka K."/>
            <person name="Akiyama H."/>
            <person name="Itoh T."/>
            <person name="Takami H."/>
        </authorList>
    </citation>
    <scope>NUCLEOTIDE SEQUENCE [LARGE SCALE GENOMIC DNA]</scope>
    <source>
        <strain evidence="4 5">TAO100</strain>
    </source>
</reference>
<dbReference type="RefSeq" id="WP_096527051.1">
    <property type="nucleotide sequence ID" value="NZ_AP014836.1"/>
</dbReference>
<dbReference type="KEGG" id="ntt:TAO_1137"/>
<dbReference type="Gene3D" id="3.40.50.720">
    <property type="entry name" value="NAD(P)-binding Rossmann-like Domain"/>
    <property type="match status" value="1"/>
</dbReference>
<comment type="pathway">
    <text evidence="1">Bacterial outer membrane biogenesis; LPS O-antigen biosynthesis.</text>
</comment>
<gene>
    <name evidence="4" type="ORF">TAO_1137</name>
</gene>
<evidence type="ECO:0000256" key="2">
    <source>
        <dbReference type="ARBA" id="ARBA00007637"/>
    </source>
</evidence>
<dbReference type="SUPFAM" id="SSF51735">
    <property type="entry name" value="NAD(P)-binding Rossmann-fold domains"/>
    <property type="match status" value="1"/>
</dbReference>
<dbReference type="Gene3D" id="3.90.25.10">
    <property type="entry name" value="UDP-galactose 4-epimerase, domain 1"/>
    <property type="match status" value="1"/>
</dbReference>
<evidence type="ECO:0000313" key="4">
    <source>
        <dbReference type="EMBL" id="BAW80507.1"/>
    </source>
</evidence>
<dbReference type="AlphaFoldDB" id="A0A1Q2SN23"/>
<name>A0A1Q2SN23_9GAMM</name>
<dbReference type="InterPro" id="IPR036291">
    <property type="entry name" value="NAD(P)-bd_dom_sf"/>
</dbReference>
<dbReference type="EMBL" id="AP014836">
    <property type="protein sequence ID" value="BAW80507.1"/>
    <property type="molecule type" value="Genomic_DNA"/>
</dbReference>
<dbReference type="InterPro" id="IPR001509">
    <property type="entry name" value="Epimerase_deHydtase"/>
</dbReference>
<protein>
    <submittedName>
        <fullName evidence="4">UDP-glucose 4-epimerase</fullName>
    </submittedName>
</protein>
<accession>A0A1Q2SN23</accession>
<organism evidence="4 5">
    <name type="scientific">Candidatus Nitrosoglobus terrae</name>
    <dbReference type="NCBI Taxonomy" id="1630141"/>
    <lineage>
        <taxon>Bacteria</taxon>
        <taxon>Pseudomonadati</taxon>
        <taxon>Pseudomonadota</taxon>
        <taxon>Gammaproteobacteria</taxon>
        <taxon>Chromatiales</taxon>
        <taxon>Chromatiaceae</taxon>
        <taxon>Candidatus Nitrosoglobus</taxon>
    </lineage>
</organism>
<feature type="domain" description="NAD-dependent epimerase/dehydratase" evidence="3">
    <location>
        <begin position="5"/>
        <end position="243"/>
    </location>
</feature>
<dbReference type="PANTHER" id="PTHR43000">
    <property type="entry name" value="DTDP-D-GLUCOSE 4,6-DEHYDRATASE-RELATED"/>
    <property type="match status" value="1"/>
</dbReference>
<dbReference type="Pfam" id="PF01370">
    <property type="entry name" value="Epimerase"/>
    <property type="match status" value="1"/>
</dbReference>
<proteinExistence type="inferred from homology"/>
<evidence type="ECO:0000259" key="3">
    <source>
        <dbReference type="Pfam" id="PF01370"/>
    </source>
</evidence>
<keyword evidence="5" id="KW-1185">Reference proteome</keyword>